<dbReference type="PROSITE" id="PS51733">
    <property type="entry name" value="BPL_LPL_CATALYTIC"/>
    <property type="match status" value="1"/>
</dbReference>
<dbReference type="Proteomes" id="UP000629098">
    <property type="component" value="Unassembled WGS sequence"/>
</dbReference>
<dbReference type="CDD" id="cd16442">
    <property type="entry name" value="BPL"/>
    <property type="match status" value="1"/>
</dbReference>
<evidence type="ECO:0000313" key="4">
    <source>
        <dbReference type="Proteomes" id="UP000629098"/>
    </source>
</evidence>
<keyword evidence="4" id="KW-1185">Reference proteome</keyword>
<feature type="domain" description="BPL/LPL catalytic" evidence="2">
    <location>
        <begin position="13"/>
        <end position="194"/>
    </location>
</feature>
<dbReference type="Pfam" id="PF03099">
    <property type="entry name" value="BPL_LplA_LipB"/>
    <property type="match status" value="1"/>
</dbReference>
<reference evidence="3" key="1">
    <citation type="submission" date="2020-09" db="EMBL/GenBank/DDBJ databases">
        <title>Iningainema tapete sp. nov. (Scytonemataceae, Cyanobacteria) from greenhouses in central Florida (USA) produces two types of nodularin with biosynthetic potential for microcystin-LR and anabaenopeptins.</title>
        <authorList>
            <person name="Berthold D.E."/>
            <person name="Lefler F.W."/>
            <person name="Huang I.-S."/>
            <person name="Abdulla H."/>
            <person name="Zimba P.V."/>
            <person name="Laughinghouse H.D. IV."/>
        </authorList>
    </citation>
    <scope>NUCLEOTIDE SEQUENCE</scope>
    <source>
        <strain evidence="3">BLCCT55</strain>
    </source>
</reference>
<dbReference type="PANTHER" id="PTHR12835:SF5">
    <property type="entry name" value="BIOTIN--PROTEIN LIGASE"/>
    <property type="match status" value="1"/>
</dbReference>
<dbReference type="RefSeq" id="WP_190836182.1">
    <property type="nucleotide sequence ID" value="NZ_CAWPPI010000105.1"/>
</dbReference>
<dbReference type="GO" id="GO:0005737">
    <property type="term" value="C:cytoplasm"/>
    <property type="evidence" value="ECO:0007669"/>
    <property type="project" value="TreeGrafter"/>
</dbReference>
<dbReference type="SUPFAM" id="SSF55681">
    <property type="entry name" value="Class II aaRS and biotin synthetases"/>
    <property type="match status" value="1"/>
</dbReference>
<accession>A0A8J6XT81</accession>
<keyword evidence="1 3" id="KW-0436">Ligase</keyword>
<dbReference type="InterPro" id="IPR004143">
    <property type="entry name" value="BPL_LPL_catalytic"/>
</dbReference>
<evidence type="ECO:0000313" key="3">
    <source>
        <dbReference type="EMBL" id="MBD2777111.1"/>
    </source>
</evidence>
<evidence type="ECO:0000256" key="1">
    <source>
        <dbReference type="ARBA" id="ARBA00022598"/>
    </source>
</evidence>
<dbReference type="Gene3D" id="3.30.930.10">
    <property type="entry name" value="Bira Bifunctional Protein, Domain 2"/>
    <property type="match status" value="1"/>
</dbReference>
<name>A0A8J6XT81_9CYAN</name>
<proteinExistence type="predicted"/>
<dbReference type="PANTHER" id="PTHR12835">
    <property type="entry name" value="BIOTIN PROTEIN LIGASE"/>
    <property type="match status" value="1"/>
</dbReference>
<dbReference type="AlphaFoldDB" id="A0A8J6XT81"/>
<protein>
    <submittedName>
        <fullName evidence="3">Biotin--[acetyl-CoA-carboxylase] ligase</fullName>
        <ecNumber evidence="3">6.3.4.15</ecNumber>
    </submittedName>
</protein>
<organism evidence="3 4">
    <name type="scientific">Iningainema tapete BLCC-T55</name>
    <dbReference type="NCBI Taxonomy" id="2748662"/>
    <lineage>
        <taxon>Bacteria</taxon>
        <taxon>Bacillati</taxon>
        <taxon>Cyanobacteriota</taxon>
        <taxon>Cyanophyceae</taxon>
        <taxon>Nostocales</taxon>
        <taxon>Scytonemataceae</taxon>
        <taxon>Iningainema tapete</taxon>
    </lineage>
</organism>
<evidence type="ECO:0000259" key="2">
    <source>
        <dbReference type="PROSITE" id="PS51733"/>
    </source>
</evidence>
<dbReference type="GO" id="GO:0004077">
    <property type="term" value="F:biotin--[biotin carboxyl-carrier protein] ligase activity"/>
    <property type="evidence" value="ECO:0007669"/>
    <property type="project" value="UniProtKB-EC"/>
</dbReference>
<gene>
    <name evidence="3" type="ORF">ICL16_34985</name>
</gene>
<dbReference type="InterPro" id="IPR004408">
    <property type="entry name" value="Biotin_CoA_COase_ligase"/>
</dbReference>
<sequence>MELNQQKLETALQRNNTYLQFQLHLHKTVTSTNQILWDLLNTGAKPGCVVIAQQQTAGRGQWGRQWISSPGGLYLSVAVAPELEAINSYQLTLGSAWGIAEQLQNCGIPVGIKWPNDLVLEHRKLGGILTETKVTSGIITKAVIGVGINWANSVPETGINLQSLQQQHSKPISDLSMLAAQVLLGIESGIQCLCQEGANILISRYLNLLTNMGDIVYGSDFTGTVVGVTSKGELRVRTTSEIKSVITPEIYLQPGTISLGYRTPHKSQLHTTPENS</sequence>
<dbReference type="InterPro" id="IPR045864">
    <property type="entry name" value="aa-tRNA-synth_II/BPL/LPL"/>
</dbReference>
<dbReference type="EC" id="6.3.4.15" evidence="3"/>
<comment type="caution">
    <text evidence="3">The sequence shown here is derived from an EMBL/GenBank/DDBJ whole genome shotgun (WGS) entry which is preliminary data.</text>
</comment>
<dbReference type="EMBL" id="JACXAE010000105">
    <property type="protein sequence ID" value="MBD2777111.1"/>
    <property type="molecule type" value="Genomic_DNA"/>
</dbReference>
<dbReference type="NCBIfam" id="TIGR00121">
    <property type="entry name" value="birA_ligase"/>
    <property type="match status" value="1"/>
</dbReference>